<keyword evidence="2" id="KW-1185">Reference proteome</keyword>
<dbReference type="PANTHER" id="PTHR46601">
    <property type="entry name" value="ULP_PROTEASE DOMAIN-CONTAINING PROTEIN"/>
    <property type="match status" value="1"/>
</dbReference>
<accession>A0A8X6LEP0</accession>
<evidence type="ECO:0000313" key="1">
    <source>
        <dbReference type="EMBL" id="GFR05647.1"/>
    </source>
</evidence>
<organism evidence="1 2">
    <name type="scientific">Trichonephila clavata</name>
    <name type="common">Joro spider</name>
    <name type="synonym">Nephila clavata</name>
    <dbReference type="NCBI Taxonomy" id="2740835"/>
    <lineage>
        <taxon>Eukaryota</taxon>
        <taxon>Metazoa</taxon>
        <taxon>Ecdysozoa</taxon>
        <taxon>Arthropoda</taxon>
        <taxon>Chelicerata</taxon>
        <taxon>Arachnida</taxon>
        <taxon>Araneae</taxon>
        <taxon>Araneomorphae</taxon>
        <taxon>Entelegynae</taxon>
        <taxon>Araneoidea</taxon>
        <taxon>Nephilidae</taxon>
        <taxon>Trichonephila</taxon>
    </lineage>
</organism>
<evidence type="ECO:0000313" key="2">
    <source>
        <dbReference type="Proteomes" id="UP000887116"/>
    </source>
</evidence>
<reference evidence="1" key="1">
    <citation type="submission" date="2020-07" db="EMBL/GenBank/DDBJ databases">
        <title>Multicomponent nature underlies the extraordinary mechanical properties of spider dragline silk.</title>
        <authorList>
            <person name="Kono N."/>
            <person name="Nakamura H."/>
            <person name="Mori M."/>
            <person name="Yoshida Y."/>
            <person name="Ohtoshi R."/>
            <person name="Malay A.D."/>
            <person name="Moran D.A.P."/>
            <person name="Tomita M."/>
            <person name="Numata K."/>
            <person name="Arakawa K."/>
        </authorList>
    </citation>
    <scope>NUCLEOTIDE SEQUENCE</scope>
</reference>
<dbReference type="PANTHER" id="PTHR46601:SF1">
    <property type="entry name" value="ADF-H DOMAIN-CONTAINING PROTEIN"/>
    <property type="match status" value="1"/>
</dbReference>
<dbReference type="Proteomes" id="UP000887116">
    <property type="component" value="Unassembled WGS sequence"/>
</dbReference>
<comment type="caution">
    <text evidence="1">The sequence shown here is derived from an EMBL/GenBank/DDBJ whole genome shotgun (WGS) entry which is preliminary data.</text>
</comment>
<proteinExistence type="predicted"/>
<name>A0A8X6LEP0_TRICU</name>
<sequence>MKVKKQIYDFYDRDDINRQMPGIKDVKTVKSNMGVKLRIQKRTMIINIREAFEILKETYLETFVGKTAFYKERPTHTHSANQRYSSKSFCVCTTYSNYINLLLAISKHATYFPKTHQELLKQVLCSVDNEDCMSNSCDVCKESNIWDIPLD</sequence>
<gene>
    <name evidence="1" type="primary">g.22726</name>
    <name evidence="1" type="ORF">TNCT_283711</name>
</gene>
<protein>
    <submittedName>
        <fullName evidence="1">Uncharacterized protein</fullName>
    </submittedName>
</protein>
<dbReference type="AlphaFoldDB" id="A0A8X6LEP0"/>
<dbReference type="OrthoDB" id="10062343at2759"/>
<dbReference type="EMBL" id="BMAO01035741">
    <property type="protein sequence ID" value="GFR05647.1"/>
    <property type="molecule type" value="Genomic_DNA"/>
</dbReference>